<dbReference type="EC" id="3.5.1.28" evidence="2"/>
<keyword evidence="3 6" id="KW-0378">Hydrolase</keyword>
<feature type="signal peptide" evidence="4">
    <location>
        <begin position="1"/>
        <end position="20"/>
    </location>
</feature>
<evidence type="ECO:0000256" key="3">
    <source>
        <dbReference type="ARBA" id="ARBA00022801"/>
    </source>
</evidence>
<evidence type="ECO:0000256" key="1">
    <source>
        <dbReference type="ARBA" id="ARBA00001561"/>
    </source>
</evidence>
<dbReference type="Pfam" id="PF01520">
    <property type="entry name" value="Amidase_3"/>
    <property type="match status" value="1"/>
</dbReference>
<dbReference type="GO" id="GO:0009253">
    <property type="term" value="P:peptidoglycan catabolic process"/>
    <property type="evidence" value="ECO:0007669"/>
    <property type="project" value="InterPro"/>
</dbReference>
<dbReference type="PANTHER" id="PTHR30404:SF0">
    <property type="entry name" value="N-ACETYLMURAMOYL-L-ALANINE AMIDASE AMIC"/>
    <property type="match status" value="1"/>
</dbReference>
<dbReference type="Gene3D" id="2.60.40.3500">
    <property type="match status" value="1"/>
</dbReference>
<dbReference type="Pfam" id="PF11741">
    <property type="entry name" value="AMIN"/>
    <property type="match status" value="1"/>
</dbReference>
<dbReference type="InterPro" id="IPR002508">
    <property type="entry name" value="MurNAc-LAA_cat"/>
</dbReference>
<dbReference type="KEGG" id="lcae:K3721_10515"/>
<dbReference type="InterPro" id="IPR021731">
    <property type="entry name" value="AMIN_dom"/>
</dbReference>
<evidence type="ECO:0000313" key="6">
    <source>
        <dbReference type="EMBL" id="UWQ52471.1"/>
    </source>
</evidence>
<protein>
    <recommendedName>
        <fullName evidence="2">N-acetylmuramoyl-L-alanine amidase</fullName>
        <ecNumber evidence="2">3.5.1.28</ecNumber>
    </recommendedName>
</protein>
<dbReference type="SMART" id="SM00646">
    <property type="entry name" value="Ami_3"/>
    <property type="match status" value="1"/>
</dbReference>
<reference evidence="6" key="1">
    <citation type="submission" date="2021-08" db="EMBL/GenBank/DDBJ databases">
        <authorList>
            <person name="Nwanade C."/>
            <person name="Wang M."/>
            <person name="Masoudi A."/>
            <person name="Yu Z."/>
            <person name="Liu J."/>
        </authorList>
    </citation>
    <scope>NUCLEOTIDE SEQUENCE</scope>
    <source>
        <strain evidence="6">S122</strain>
    </source>
</reference>
<accession>A0A9Q9HGM9</accession>
<feature type="domain" description="MurNAc-LAA" evidence="5">
    <location>
        <begin position="235"/>
        <end position="390"/>
    </location>
</feature>
<evidence type="ECO:0000256" key="2">
    <source>
        <dbReference type="ARBA" id="ARBA00011901"/>
    </source>
</evidence>
<name>A0A9Q9HGM9_LEICA</name>
<dbReference type="SUPFAM" id="SSF53187">
    <property type="entry name" value="Zn-dependent exopeptidases"/>
    <property type="match status" value="1"/>
</dbReference>
<comment type="catalytic activity">
    <reaction evidence="1">
        <text>Hydrolyzes the link between N-acetylmuramoyl residues and L-amino acid residues in certain cell-wall glycopeptides.</text>
        <dbReference type="EC" id="3.5.1.28"/>
    </reaction>
</comment>
<evidence type="ECO:0000313" key="7">
    <source>
        <dbReference type="Proteomes" id="UP001058713"/>
    </source>
</evidence>
<organism evidence="6 7">
    <name type="scientific">Leisingera caerulea</name>
    <name type="common">Phaeobacter caeruleus</name>
    <dbReference type="NCBI Taxonomy" id="506591"/>
    <lineage>
        <taxon>Bacteria</taxon>
        <taxon>Pseudomonadati</taxon>
        <taxon>Pseudomonadota</taxon>
        <taxon>Alphaproteobacteria</taxon>
        <taxon>Rhodobacterales</taxon>
        <taxon>Roseobacteraceae</taxon>
        <taxon>Leisingera</taxon>
    </lineage>
</organism>
<evidence type="ECO:0000259" key="5">
    <source>
        <dbReference type="SMART" id="SM00646"/>
    </source>
</evidence>
<feature type="chain" id="PRO_5040172314" description="N-acetylmuramoyl-L-alanine amidase" evidence="4">
    <location>
        <begin position="21"/>
        <end position="405"/>
    </location>
</feature>
<dbReference type="GO" id="GO:0008745">
    <property type="term" value="F:N-acetylmuramoyl-L-alanine amidase activity"/>
    <property type="evidence" value="ECO:0007669"/>
    <property type="project" value="UniProtKB-EC"/>
</dbReference>
<dbReference type="Proteomes" id="UP001058713">
    <property type="component" value="Chromosome"/>
</dbReference>
<proteinExistence type="predicted"/>
<dbReference type="RefSeq" id="WP_259970326.1">
    <property type="nucleotide sequence ID" value="NZ_CP081070.1"/>
</dbReference>
<gene>
    <name evidence="6" type="ORF">K3721_10515</name>
</gene>
<dbReference type="EMBL" id="CP081070">
    <property type="protein sequence ID" value="UWQ52471.1"/>
    <property type="molecule type" value="Genomic_DNA"/>
</dbReference>
<dbReference type="GO" id="GO:0030288">
    <property type="term" value="C:outer membrane-bounded periplasmic space"/>
    <property type="evidence" value="ECO:0007669"/>
    <property type="project" value="TreeGrafter"/>
</dbReference>
<dbReference type="AlphaFoldDB" id="A0A9Q9HGM9"/>
<dbReference type="PANTHER" id="PTHR30404">
    <property type="entry name" value="N-ACETYLMURAMOYL-L-ALANINE AMIDASE"/>
    <property type="match status" value="1"/>
</dbReference>
<sequence length="405" mass="43498">MGRLFSFSALIWLLAAAAWAQGFSGLARIDAEVSQVRDAGQGAEVSLGLSQGVPYRLFTLDGPPRLVLDFQEVDWSGLTADKLVQGEQVAAAQFGTYVPGWSRLVLQLAQPMKVSAAAMSVDQVTAAARLAVSLEPATAQEFAASAGAPQDPRWDLPAPEEMQGRAARDENAPLLVMLDPGHGGIDPGAETEVVVEKHLMLQFARELGEALLRSGQFTVMMTRDDDYFVSLERRIALAHQAGADVFISLHADTISEGRAHGSTVYTLSKEASDAASAKLAERHLRGDLLSGTDLSQADDRVTGVMLDLARQETQPRSDALAAALIDGLRAQGKPINNRPLRSAGFSVLKSADIPSVLVEIGFLSSKRDLKNLVDADWRAKAARGILNGLITWRAQDDARRALVRK</sequence>
<dbReference type="InterPro" id="IPR050695">
    <property type="entry name" value="N-acetylmuramoyl_amidase_3"/>
</dbReference>
<dbReference type="CDD" id="cd02696">
    <property type="entry name" value="MurNAc-LAA"/>
    <property type="match status" value="1"/>
</dbReference>
<dbReference type="Gene3D" id="3.40.630.40">
    <property type="entry name" value="Zn-dependent exopeptidases"/>
    <property type="match status" value="1"/>
</dbReference>
<evidence type="ECO:0000256" key="4">
    <source>
        <dbReference type="SAM" id="SignalP"/>
    </source>
</evidence>
<keyword evidence="4" id="KW-0732">Signal</keyword>